<accession>A0ABT1C8G5</accession>
<keyword evidence="7 12" id="KW-0997">Cell inner membrane</keyword>
<dbReference type="InterPro" id="IPR007078">
    <property type="entry name" value="Haem_export_protD_CcmD"/>
</dbReference>
<keyword evidence="10 12" id="KW-1133">Transmembrane helix</keyword>
<gene>
    <name evidence="13" type="primary">ccmD</name>
    <name evidence="13" type="ORF">NGM99_15050</name>
</gene>
<evidence type="ECO:0000313" key="14">
    <source>
        <dbReference type="Proteomes" id="UP001205906"/>
    </source>
</evidence>
<dbReference type="EMBL" id="JAMXQS010000007">
    <property type="protein sequence ID" value="MCO6051100.1"/>
    <property type="molecule type" value="Genomic_DNA"/>
</dbReference>
<dbReference type="NCBIfam" id="TIGR03141">
    <property type="entry name" value="cytochro_ccmD"/>
    <property type="match status" value="1"/>
</dbReference>
<sequence length="52" mass="5779">MDRHDLFVLAAYGVAFLGIAGLALWVAIDGRLRRRELAALDAQGVRRRSNAR</sequence>
<organism evidence="13 14">
    <name type="scientific">Mesorhizobium liriopis</name>
    <dbReference type="NCBI Taxonomy" id="2953882"/>
    <lineage>
        <taxon>Bacteria</taxon>
        <taxon>Pseudomonadati</taxon>
        <taxon>Pseudomonadota</taxon>
        <taxon>Alphaproteobacteria</taxon>
        <taxon>Hyphomicrobiales</taxon>
        <taxon>Phyllobacteriaceae</taxon>
        <taxon>Mesorhizobium</taxon>
    </lineage>
</organism>
<evidence type="ECO:0000313" key="13">
    <source>
        <dbReference type="EMBL" id="MCO6051100.1"/>
    </source>
</evidence>
<comment type="similarity">
    <text evidence="3 12">Belongs to the CcmD/CycX/HelD family.</text>
</comment>
<evidence type="ECO:0000256" key="10">
    <source>
        <dbReference type="ARBA" id="ARBA00022989"/>
    </source>
</evidence>
<protein>
    <recommendedName>
        <fullName evidence="4 12">Heme exporter protein D</fullName>
    </recommendedName>
</protein>
<evidence type="ECO:0000256" key="2">
    <source>
        <dbReference type="ARBA" id="ARBA00004377"/>
    </source>
</evidence>
<comment type="caution">
    <text evidence="13">The sequence shown here is derived from an EMBL/GenBank/DDBJ whole genome shotgun (WGS) entry which is preliminary data.</text>
</comment>
<dbReference type="Pfam" id="PF04995">
    <property type="entry name" value="CcmD"/>
    <property type="match status" value="1"/>
</dbReference>
<evidence type="ECO:0000256" key="8">
    <source>
        <dbReference type="ARBA" id="ARBA00022692"/>
    </source>
</evidence>
<feature type="transmembrane region" description="Helical" evidence="12">
    <location>
        <begin position="6"/>
        <end position="28"/>
    </location>
</feature>
<dbReference type="Proteomes" id="UP001205906">
    <property type="component" value="Unassembled WGS sequence"/>
</dbReference>
<evidence type="ECO:0000256" key="6">
    <source>
        <dbReference type="ARBA" id="ARBA00022475"/>
    </source>
</evidence>
<reference evidence="13 14" key="1">
    <citation type="submission" date="2022-06" db="EMBL/GenBank/DDBJ databases">
        <title>Mesorhizobium sp. strain RP14 Genome sequencing and assembly.</title>
        <authorList>
            <person name="Kim I."/>
        </authorList>
    </citation>
    <scope>NUCLEOTIDE SEQUENCE [LARGE SCALE GENOMIC DNA]</scope>
    <source>
        <strain evidence="14">RP14(2022)</strain>
    </source>
</reference>
<evidence type="ECO:0000256" key="4">
    <source>
        <dbReference type="ARBA" id="ARBA00016461"/>
    </source>
</evidence>
<name>A0ABT1C8G5_9HYPH</name>
<keyword evidence="8 12" id="KW-0812">Transmembrane</keyword>
<dbReference type="RefSeq" id="WP_252820336.1">
    <property type="nucleotide sequence ID" value="NZ_JAMXQS010000007.1"/>
</dbReference>
<keyword evidence="6 12" id="KW-1003">Cell membrane</keyword>
<evidence type="ECO:0000256" key="1">
    <source>
        <dbReference type="ARBA" id="ARBA00002442"/>
    </source>
</evidence>
<evidence type="ECO:0000256" key="3">
    <source>
        <dbReference type="ARBA" id="ARBA00008741"/>
    </source>
</evidence>
<evidence type="ECO:0000256" key="11">
    <source>
        <dbReference type="ARBA" id="ARBA00023136"/>
    </source>
</evidence>
<keyword evidence="11 12" id="KW-0472">Membrane</keyword>
<evidence type="ECO:0000256" key="5">
    <source>
        <dbReference type="ARBA" id="ARBA00022448"/>
    </source>
</evidence>
<evidence type="ECO:0000256" key="9">
    <source>
        <dbReference type="ARBA" id="ARBA00022748"/>
    </source>
</evidence>
<keyword evidence="5 12" id="KW-0813">Transport</keyword>
<keyword evidence="9 12" id="KW-0201">Cytochrome c-type biogenesis</keyword>
<comment type="function">
    <text evidence="1 12">Required for the export of heme to the periplasm for the biogenesis of c-type cytochromes.</text>
</comment>
<comment type="subcellular location">
    <subcellularLocation>
        <location evidence="2 12">Cell inner membrane</location>
        <topology evidence="2 12">Single-pass membrane protein</topology>
    </subcellularLocation>
</comment>
<proteinExistence type="inferred from homology"/>
<evidence type="ECO:0000256" key="7">
    <source>
        <dbReference type="ARBA" id="ARBA00022519"/>
    </source>
</evidence>
<evidence type="ECO:0000256" key="12">
    <source>
        <dbReference type="RuleBase" id="RU363101"/>
    </source>
</evidence>
<keyword evidence="14" id="KW-1185">Reference proteome</keyword>